<dbReference type="EMBL" id="BRZM01000006">
    <property type="protein sequence ID" value="GLD48581.1"/>
    <property type="molecule type" value="Genomic_DNA"/>
</dbReference>
<name>A0AAD3M7F8_LATJO</name>
<proteinExistence type="predicted"/>
<feature type="region of interest" description="Disordered" evidence="1">
    <location>
        <begin position="1"/>
        <end position="61"/>
    </location>
</feature>
<sequence length="75" mass="8567">MNRSAHQESPAWSPCRRHEQRGGHSLDTAQHRLGSRTRDSGVGSGPSHYKTTRSKRHLEGVLKKYTNMLQGWQSR</sequence>
<comment type="caution">
    <text evidence="2">The sequence shown here is derived from an EMBL/GenBank/DDBJ whole genome shotgun (WGS) entry which is preliminary data.</text>
</comment>
<protein>
    <submittedName>
        <fullName evidence="2">Oxysterol-binding protein-related protein 10-like protein</fullName>
    </submittedName>
</protein>
<dbReference type="Proteomes" id="UP001279410">
    <property type="component" value="Unassembled WGS sequence"/>
</dbReference>
<evidence type="ECO:0000256" key="1">
    <source>
        <dbReference type="SAM" id="MobiDB-lite"/>
    </source>
</evidence>
<evidence type="ECO:0000313" key="2">
    <source>
        <dbReference type="EMBL" id="GLD48581.1"/>
    </source>
</evidence>
<evidence type="ECO:0000313" key="3">
    <source>
        <dbReference type="Proteomes" id="UP001279410"/>
    </source>
</evidence>
<gene>
    <name evidence="2" type="ORF">AKAME5_000253700</name>
</gene>
<dbReference type="AlphaFoldDB" id="A0AAD3M7F8"/>
<organism evidence="2 3">
    <name type="scientific">Lates japonicus</name>
    <name type="common">Japanese lates</name>
    <dbReference type="NCBI Taxonomy" id="270547"/>
    <lineage>
        <taxon>Eukaryota</taxon>
        <taxon>Metazoa</taxon>
        <taxon>Chordata</taxon>
        <taxon>Craniata</taxon>
        <taxon>Vertebrata</taxon>
        <taxon>Euteleostomi</taxon>
        <taxon>Actinopterygii</taxon>
        <taxon>Neopterygii</taxon>
        <taxon>Teleostei</taxon>
        <taxon>Neoteleostei</taxon>
        <taxon>Acanthomorphata</taxon>
        <taxon>Carangaria</taxon>
        <taxon>Carangaria incertae sedis</taxon>
        <taxon>Centropomidae</taxon>
        <taxon>Lates</taxon>
    </lineage>
</organism>
<keyword evidence="3" id="KW-1185">Reference proteome</keyword>
<reference evidence="2" key="1">
    <citation type="submission" date="2022-08" db="EMBL/GenBank/DDBJ databases">
        <title>Genome sequencing of akame (Lates japonicus).</title>
        <authorList>
            <person name="Hashiguchi Y."/>
            <person name="Takahashi H."/>
        </authorList>
    </citation>
    <scope>NUCLEOTIDE SEQUENCE</scope>
    <source>
        <strain evidence="2">Kochi</strain>
    </source>
</reference>
<accession>A0AAD3M7F8</accession>